<organism evidence="1 2">
    <name type="scientific">Caenispirillum bisanense</name>
    <dbReference type="NCBI Taxonomy" id="414052"/>
    <lineage>
        <taxon>Bacteria</taxon>
        <taxon>Pseudomonadati</taxon>
        <taxon>Pseudomonadota</taxon>
        <taxon>Alphaproteobacteria</taxon>
        <taxon>Rhodospirillales</taxon>
        <taxon>Novispirillaceae</taxon>
        <taxon>Caenispirillum</taxon>
    </lineage>
</organism>
<proteinExistence type="predicted"/>
<dbReference type="EMBL" id="OCNJ01000004">
    <property type="protein sequence ID" value="SOD94692.1"/>
    <property type="molecule type" value="Genomic_DNA"/>
</dbReference>
<dbReference type="AlphaFoldDB" id="A0A286GGU8"/>
<evidence type="ECO:0000313" key="1">
    <source>
        <dbReference type="EMBL" id="SOD94692.1"/>
    </source>
</evidence>
<dbReference type="Proteomes" id="UP000219621">
    <property type="component" value="Unassembled WGS sequence"/>
</dbReference>
<reference evidence="1 2" key="1">
    <citation type="submission" date="2017-09" db="EMBL/GenBank/DDBJ databases">
        <authorList>
            <person name="Ehlers B."/>
            <person name="Leendertz F.H."/>
        </authorList>
    </citation>
    <scope>NUCLEOTIDE SEQUENCE [LARGE SCALE GENOMIC DNA]</scope>
    <source>
        <strain evidence="1 2">USBA 140</strain>
    </source>
</reference>
<name>A0A286GGU8_9PROT</name>
<keyword evidence="2" id="KW-1185">Reference proteome</keyword>
<protein>
    <submittedName>
        <fullName evidence="1">Uncharacterized protein</fullName>
    </submittedName>
</protein>
<accession>A0A286GGU8</accession>
<evidence type="ECO:0000313" key="2">
    <source>
        <dbReference type="Proteomes" id="UP000219621"/>
    </source>
</evidence>
<sequence length="46" mass="5121">MRTLSRILILLVLAVIVAGVGFLATWEMPPPTAQVEKVIGNDRFQR</sequence>
<gene>
    <name evidence="1" type="ORF">SAMN05421508_10489</name>
</gene>
<dbReference type="RefSeq" id="WP_176525115.1">
    <property type="nucleotide sequence ID" value="NZ_OCNJ01000004.1"/>
</dbReference>